<sequence length="113" mass="12623">MAAAIAMAKVRDSVEGLGRRHRQDRGPRLPSHQGDRMGSGAHSRRRAKVQTLYTIWCCTGLQELQAGGHSIQSTETLKYLGVDLCRKQHHSRHLERVVNKASRITNALMPDAK</sequence>
<organism evidence="2 3">
    <name type="scientific">Anopheles merus</name>
    <name type="common">Mosquito</name>
    <dbReference type="NCBI Taxonomy" id="30066"/>
    <lineage>
        <taxon>Eukaryota</taxon>
        <taxon>Metazoa</taxon>
        <taxon>Ecdysozoa</taxon>
        <taxon>Arthropoda</taxon>
        <taxon>Hexapoda</taxon>
        <taxon>Insecta</taxon>
        <taxon>Pterygota</taxon>
        <taxon>Neoptera</taxon>
        <taxon>Endopterygota</taxon>
        <taxon>Diptera</taxon>
        <taxon>Nematocera</taxon>
        <taxon>Culicoidea</taxon>
        <taxon>Culicidae</taxon>
        <taxon>Anophelinae</taxon>
        <taxon>Anopheles</taxon>
    </lineage>
</organism>
<protein>
    <submittedName>
        <fullName evidence="2">Uncharacterized protein</fullName>
    </submittedName>
</protein>
<name>A0A182V2N8_ANOME</name>
<evidence type="ECO:0000313" key="2">
    <source>
        <dbReference type="EnsemblMetazoa" id="AMEM007851-PA"/>
    </source>
</evidence>
<feature type="compositionally biased region" description="Basic and acidic residues" evidence="1">
    <location>
        <begin position="9"/>
        <end position="18"/>
    </location>
</feature>
<dbReference type="EnsemblMetazoa" id="AMEM007851-RA">
    <property type="protein sequence ID" value="AMEM007851-PA"/>
    <property type="gene ID" value="AMEM007851"/>
</dbReference>
<proteinExistence type="predicted"/>
<keyword evidence="3" id="KW-1185">Reference proteome</keyword>
<reference evidence="2" key="1">
    <citation type="submission" date="2020-05" db="UniProtKB">
        <authorList>
            <consortium name="EnsemblMetazoa"/>
        </authorList>
    </citation>
    <scope>IDENTIFICATION</scope>
    <source>
        <strain evidence="2">MAF</strain>
    </source>
</reference>
<dbReference type="Proteomes" id="UP000075903">
    <property type="component" value="Unassembled WGS sequence"/>
</dbReference>
<evidence type="ECO:0000256" key="1">
    <source>
        <dbReference type="SAM" id="MobiDB-lite"/>
    </source>
</evidence>
<accession>A0A182V2N8</accession>
<dbReference type="VEuPathDB" id="VectorBase:AMEM007851"/>
<dbReference type="AlphaFoldDB" id="A0A182V2N8"/>
<evidence type="ECO:0000313" key="3">
    <source>
        <dbReference type="Proteomes" id="UP000075903"/>
    </source>
</evidence>
<feature type="region of interest" description="Disordered" evidence="1">
    <location>
        <begin position="1"/>
        <end position="46"/>
    </location>
</feature>